<dbReference type="InterPro" id="IPR035895">
    <property type="entry name" value="HPr-like_sf"/>
</dbReference>
<dbReference type="OrthoDB" id="2879525at2"/>
<keyword evidence="3" id="KW-1185">Reference proteome</keyword>
<dbReference type="EMBL" id="NFEZ01000001">
    <property type="protein sequence ID" value="PLT48126.1"/>
    <property type="molecule type" value="Genomic_DNA"/>
</dbReference>
<proteinExistence type="predicted"/>
<evidence type="ECO:0000313" key="2">
    <source>
        <dbReference type="EMBL" id="PLT48126.1"/>
    </source>
</evidence>
<dbReference type="RefSeq" id="WP_028600192.1">
    <property type="nucleotide sequence ID" value="NZ_BIMM01000057.1"/>
</dbReference>
<comment type="caution">
    <text evidence="2">The sequence shown here is derived from an EMBL/GenBank/DDBJ whole genome shotgun (WGS) entry which is preliminary data.</text>
</comment>
<name>A0A2N5NCP5_9BACL</name>
<dbReference type="AlphaFoldDB" id="A0A2N5NCP5"/>
<evidence type="ECO:0000259" key="1">
    <source>
        <dbReference type="Pfam" id="PF00381"/>
    </source>
</evidence>
<sequence>MSGIGTKEIIDINRTASGFESSIVLHAGGRCIDVKSILGLTVTLVRDECYTLEIHGPDEVDAAVALLDAFAAAGLRVRMK</sequence>
<dbReference type="Proteomes" id="UP000234789">
    <property type="component" value="Unassembled WGS sequence"/>
</dbReference>
<gene>
    <name evidence="2" type="ORF">B8V81_0258</name>
</gene>
<dbReference type="Gene3D" id="3.30.1340.10">
    <property type="entry name" value="HPr-like"/>
    <property type="match status" value="1"/>
</dbReference>
<organism evidence="2 3">
    <name type="scientific">Paenibacillus pasadenensis</name>
    <dbReference type="NCBI Taxonomy" id="217090"/>
    <lineage>
        <taxon>Bacteria</taxon>
        <taxon>Bacillati</taxon>
        <taxon>Bacillota</taxon>
        <taxon>Bacilli</taxon>
        <taxon>Bacillales</taxon>
        <taxon>Paenibacillaceae</taxon>
        <taxon>Paenibacillus</taxon>
    </lineage>
</organism>
<protein>
    <recommendedName>
        <fullName evidence="1">HPr domain-containing protein</fullName>
    </recommendedName>
</protein>
<reference evidence="2 3" key="1">
    <citation type="submission" date="2017-05" db="EMBL/GenBank/DDBJ databases">
        <title>Functional genome analysis of Paenibacillus pasadenensis strain R16: insights on endophytic life style and antifungal activity.</title>
        <authorList>
            <person name="Passera A."/>
            <person name="Marcolungo L."/>
            <person name="Casati P."/>
            <person name="Brasca M."/>
            <person name="Quaglino F."/>
            <person name="Delledonne M."/>
        </authorList>
    </citation>
    <scope>NUCLEOTIDE SEQUENCE [LARGE SCALE GENOMIC DNA]</scope>
    <source>
        <strain evidence="2 3">R16</strain>
    </source>
</reference>
<dbReference type="SUPFAM" id="SSF55594">
    <property type="entry name" value="HPr-like"/>
    <property type="match status" value="1"/>
</dbReference>
<dbReference type="InterPro" id="IPR000032">
    <property type="entry name" value="HPr-like"/>
</dbReference>
<evidence type="ECO:0000313" key="3">
    <source>
        <dbReference type="Proteomes" id="UP000234789"/>
    </source>
</evidence>
<accession>A0A2N5NCP5</accession>
<feature type="domain" description="HPr" evidence="1">
    <location>
        <begin position="12"/>
        <end position="71"/>
    </location>
</feature>
<dbReference type="Pfam" id="PF00381">
    <property type="entry name" value="PTS-HPr"/>
    <property type="match status" value="1"/>
</dbReference>